<dbReference type="CDD" id="cd00038">
    <property type="entry name" value="CAP_ED"/>
    <property type="match status" value="1"/>
</dbReference>
<reference evidence="2" key="1">
    <citation type="journal article" date="2014" name="Front. Microbiol.">
        <title>High frequency of phylogenetically diverse reductive dehalogenase-homologous genes in deep subseafloor sedimentary metagenomes.</title>
        <authorList>
            <person name="Kawai M."/>
            <person name="Futagami T."/>
            <person name="Toyoda A."/>
            <person name="Takaki Y."/>
            <person name="Nishi S."/>
            <person name="Hori S."/>
            <person name="Arai W."/>
            <person name="Tsubouchi T."/>
            <person name="Morono Y."/>
            <person name="Uchiyama I."/>
            <person name="Ito T."/>
            <person name="Fujiyama A."/>
            <person name="Inagaki F."/>
            <person name="Takami H."/>
        </authorList>
    </citation>
    <scope>NUCLEOTIDE SEQUENCE</scope>
    <source>
        <strain evidence="2">Expedition CK06-06</strain>
    </source>
</reference>
<dbReference type="Pfam" id="PF00027">
    <property type="entry name" value="cNMP_binding"/>
    <property type="match status" value="1"/>
</dbReference>
<gene>
    <name evidence="2" type="ORF">S12H4_42171</name>
</gene>
<dbReference type="AlphaFoldDB" id="X1VRV2"/>
<dbReference type="InterPro" id="IPR018490">
    <property type="entry name" value="cNMP-bd_dom_sf"/>
</dbReference>
<dbReference type="InterPro" id="IPR014710">
    <property type="entry name" value="RmlC-like_jellyroll"/>
</dbReference>
<feature type="domain" description="Cyclic nucleotide-binding" evidence="1">
    <location>
        <begin position="23"/>
        <end position="138"/>
    </location>
</feature>
<dbReference type="GO" id="GO:0005952">
    <property type="term" value="C:cAMP-dependent protein kinase complex"/>
    <property type="evidence" value="ECO:0007669"/>
    <property type="project" value="InterPro"/>
</dbReference>
<sequence length="143" mass="15682">MRANGYPVRMSSYLADQIRRVPIFSALDDAGLADVTALATEFEASKGHVLVEHRQPGTGVFIIEDGEVRVDRPHGEHVYLGPGAFFGELAVLADVPRTARVSAVTDIRCLVISRNDMVELLDRRPAVAVSMLREVARRLAEVT</sequence>
<name>X1VRV2_9ZZZZ</name>
<dbReference type="PROSITE" id="PS50042">
    <property type="entry name" value="CNMP_BINDING_3"/>
    <property type="match status" value="1"/>
</dbReference>
<protein>
    <recommendedName>
        <fullName evidence="1">Cyclic nucleotide-binding domain-containing protein</fullName>
    </recommendedName>
</protein>
<comment type="caution">
    <text evidence="2">The sequence shown here is derived from an EMBL/GenBank/DDBJ whole genome shotgun (WGS) entry which is preliminary data.</text>
</comment>
<accession>X1VRV2</accession>
<dbReference type="EMBL" id="BARW01025778">
    <property type="protein sequence ID" value="GAJ12310.1"/>
    <property type="molecule type" value="Genomic_DNA"/>
</dbReference>
<organism evidence="2">
    <name type="scientific">marine sediment metagenome</name>
    <dbReference type="NCBI Taxonomy" id="412755"/>
    <lineage>
        <taxon>unclassified sequences</taxon>
        <taxon>metagenomes</taxon>
        <taxon>ecological metagenomes</taxon>
    </lineage>
</organism>
<dbReference type="SMART" id="SM00100">
    <property type="entry name" value="cNMP"/>
    <property type="match status" value="1"/>
</dbReference>
<dbReference type="SUPFAM" id="SSF51206">
    <property type="entry name" value="cAMP-binding domain-like"/>
    <property type="match status" value="1"/>
</dbReference>
<dbReference type="InterPro" id="IPR018488">
    <property type="entry name" value="cNMP-bd_CS"/>
</dbReference>
<dbReference type="PANTHER" id="PTHR11635:SF152">
    <property type="entry name" value="CAMP-DEPENDENT PROTEIN KINASE TYPE I REGULATORY SUBUNIT-RELATED"/>
    <property type="match status" value="1"/>
</dbReference>
<dbReference type="PROSITE" id="PS00889">
    <property type="entry name" value="CNMP_BINDING_2"/>
    <property type="match status" value="1"/>
</dbReference>
<dbReference type="GO" id="GO:0005829">
    <property type="term" value="C:cytosol"/>
    <property type="evidence" value="ECO:0007669"/>
    <property type="project" value="TreeGrafter"/>
</dbReference>
<proteinExistence type="predicted"/>
<evidence type="ECO:0000313" key="2">
    <source>
        <dbReference type="EMBL" id="GAJ12310.1"/>
    </source>
</evidence>
<evidence type="ECO:0000259" key="1">
    <source>
        <dbReference type="PROSITE" id="PS50042"/>
    </source>
</evidence>
<dbReference type="InterPro" id="IPR000595">
    <property type="entry name" value="cNMP-bd_dom"/>
</dbReference>
<dbReference type="InterPro" id="IPR050503">
    <property type="entry name" value="cAMP-dep_PK_reg_su-like"/>
</dbReference>
<dbReference type="PANTHER" id="PTHR11635">
    <property type="entry name" value="CAMP-DEPENDENT PROTEIN KINASE REGULATORY CHAIN"/>
    <property type="match status" value="1"/>
</dbReference>
<dbReference type="Gene3D" id="2.60.120.10">
    <property type="entry name" value="Jelly Rolls"/>
    <property type="match status" value="1"/>
</dbReference>